<evidence type="ECO:0000256" key="5">
    <source>
        <dbReference type="ARBA" id="ARBA00022525"/>
    </source>
</evidence>
<dbReference type="GO" id="GO:0005576">
    <property type="term" value="C:extracellular region"/>
    <property type="evidence" value="ECO:0007669"/>
    <property type="project" value="UniProtKB-SubCell"/>
</dbReference>
<keyword evidence="7" id="KW-1015">Disulfide bond</keyword>
<reference evidence="11" key="1">
    <citation type="journal article" name="BMC Genomics">
        <title>Long-read sequencing and de novo genome assembly of marine medaka (Oryzias melastigma).</title>
        <authorList>
            <person name="Liang P."/>
            <person name="Saqib H.S.A."/>
            <person name="Ni X."/>
            <person name="Shen Y."/>
        </authorList>
    </citation>
    <scope>NUCLEOTIDE SEQUENCE</scope>
    <source>
        <strain evidence="11">Bigg-433</strain>
    </source>
</reference>
<dbReference type="Proteomes" id="UP000646548">
    <property type="component" value="Unassembled WGS sequence"/>
</dbReference>
<organism evidence="11 12">
    <name type="scientific">Oryzias melastigma</name>
    <name type="common">Marine medaka</name>
    <dbReference type="NCBI Taxonomy" id="30732"/>
    <lineage>
        <taxon>Eukaryota</taxon>
        <taxon>Metazoa</taxon>
        <taxon>Chordata</taxon>
        <taxon>Craniata</taxon>
        <taxon>Vertebrata</taxon>
        <taxon>Euteleostomi</taxon>
        <taxon>Actinopterygii</taxon>
        <taxon>Neopterygii</taxon>
        <taxon>Teleostei</taxon>
        <taxon>Neoteleostei</taxon>
        <taxon>Acanthomorphata</taxon>
        <taxon>Ovalentaria</taxon>
        <taxon>Atherinomorphae</taxon>
        <taxon>Beloniformes</taxon>
        <taxon>Adrianichthyidae</taxon>
        <taxon>Oryziinae</taxon>
        <taxon>Oryzias</taxon>
    </lineage>
</organism>
<evidence type="ECO:0000259" key="10">
    <source>
        <dbReference type="Pfam" id="PF00007"/>
    </source>
</evidence>
<comment type="subunit">
    <text evidence="4">Heterodimer of an alpha and a beta chain.</text>
</comment>
<comment type="function">
    <text evidence="1">Involved in gametogenesis and steroidogenesis.</text>
</comment>
<dbReference type="SMART" id="SM00068">
    <property type="entry name" value="GHB"/>
    <property type="match status" value="1"/>
</dbReference>
<dbReference type="Gene3D" id="2.10.90.10">
    <property type="entry name" value="Cystine-knot cytokines"/>
    <property type="match status" value="1"/>
</dbReference>
<dbReference type="PROSITE" id="PS00689">
    <property type="entry name" value="GLYCO_HORMONE_BETA_2"/>
    <property type="match status" value="1"/>
</dbReference>
<proteinExistence type="inferred from homology"/>
<evidence type="ECO:0000256" key="1">
    <source>
        <dbReference type="ARBA" id="ARBA00003920"/>
    </source>
</evidence>
<evidence type="ECO:0000313" key="11">
    <source>
        <dbReference type="EMBL" id="KAF6719071.1"/>
    </source>
</evidence>
<keyword evidence="8" id="KW-0325">Glycoprotein</keyword>
<feature type="domain" description="Glycoprotein hormone subunit beta" evidence="10">
    <location>
        <begin position="82"/>
        <end position="177"/>
    </location>
</feature>
<gene>
    <name evidence="11" type="ORF">FQA47_017284</name>
</gene>
<protein>
    <submittedName>
        <fullName evidence="11">Gonadotropin subunit beta-1</fullName>
    </submittedName>
</protein>
<evidence type="ECO:0000256" key="4">
    <source>
        <dbReference type="ARBA" id="ARBA00011870"/>
    </source>
</evidence>
<sequence>MQERGSREAARADREVMDAAWLLPRRKGLELETIPSTFGEGEKHRSASSIKRRRYCTRQRMQLVVMAAALVLAEVGQVCSFSCHPKNVSIPVESCGISGCVHTTICEGRCYHEDPIYISYDGHPTERICSGDWSYEVKFIEGCPVGFKYPVAKSCECTTCNTRTTYCGRLSADMPSC</sequence>
<comment type="subcellular location">
    <subcellularLocation>
        <location evidence="2 9">Secreted</location>
    </subcellularLocation>
</comment>
<dbReference type="InterPro" id="IPR001545">
    <property type="entry name" value="Gonadotropin_bsu"/>
</dbReference>
<dbReference type="SUPFAM" id="SSF57501">
    <property type="entry name" value="Cystine-knot cytokines"/>
    <property type="match status" value="1"/>
</dbReference>
<accession>A0A834F343</accession>
<evidence type="ECO:0000256" key="2">
    <source>
        <dbReference type="ARBA" id="ARBA00004613"/>
    </source>
</evidence>
<comment type="similarity">
    <text evidence="3 9">Belongs to the glycoprotein hormones subunit beta family.</text>
</comment>
<dbReference type="EMBL" id="WKFB01000649">
    <property type="protein sequence ID" value="KAF6719071.1"/>
    <property type="molecule type" value="Genomic_DNA"/>
</dbReference>
<dbReference type="InterPro" id="IPR006208">
    <property type="entry name" value="Glyco_hormone_CN"/>
</dbReference>
<dbReference type="Pfam" id="PF00007">
    <property type="entry name" value="Cys_knot"/>
    <property type="match status" value="1"/>
</dbReference>
<dbReference type="InterPro" id="IPR018245">
    <property type="entry name" value="Gonadotropin_bsu_CS"/>
</dbReference>
<comment type="caution">
    <text evidence="11">The sequence shown here is derived from an EMBL/GenBank/DDBJ whole genome shotgun (WGS) entry which is preliminary data.</text>
</comment>
<dbReference type="CDD" id="cd00069">
    <property type="entry name" value="GHB_like"/>
    <property type="match status" value="1"/>
</dbReference>
<dbReference type="GO" id="GO:0005179">
    <property type="term" value="F:hormone activity"/>
    <property type="evidence" value="ECO:0007669"/>
    <property type="project" value="UniProtKB-KW"/>
</dbReference>
<evidence type="ECO:0000256" key="7">
    <source>
        <dbReference type="ARBA" id="ARBA00023157"/>
    </source>
</evidence>
<evidence type="ECO:0000256" key="8">
    <source>
        <dbReference type="ARBA" id="ARBA00023180"/>
    </source>
</evidence>
<name>A0A834F343_ORYME</name>
<keyword evidence="6 9" id="KW-0372">Hormone</keyword>
<evidence type="ECO:0000256" key="6">
    <source>
        <dbReference type="ARBA" id="ARBA00022702"/>
    </source>
</evidence>
<evidence type="ECO:0000256" key="3">
    <source>
        <dbReference type="ARBA" id="ARBA00006552"/>
    </source>
</evidence>
<dbReference type="AlphaFoldDB" id="A0A834F343"/>
<keyword evidence="5" id="KW-0964">Secreted</keyword>
<evidence type="ECO:0000313" key="12">
    <source>
        <dbReference type="Proteomes" id="UP000646548"/>
    </source>
</evidence>
<evidence type="ECO:0000256" key="9">
    <source>
        <dbReference type="RuleBase" id="RU004069"/>
    </source>
</evidence>
<dbReference type="InterPro" id="IPR029034">
    <property type="entry name" value="Cystine-knot_cytokine"/>
</dbReference>